<organism evidence="10 11">
    <name type="scientific">Coregonus suidteri</name>
    <dbReference type="NCBI Taxonomy" id="861788"/>
    <lineage>
        <taxon>Eukaryota</taxon>
        <taxon>Metazoa</taxon>
        <taxon>Chordata</taxon>
        <taxon>Craniata</taxon>
        <taxon>Vertebrata</taxon>
        <taxon>Euteleostomi</taxon>
        <taxon>Actinopterygii</taxon>
        <taxon>Neopterygii</taxon>
        <taxon>Teleostei</taxon>
        <taxon>Protacanthopterygii</taxon>
        <taxon>Salmoniformes</taxon>
        <taxon>Salmonidae</taxon>
        <taxon>Coregoninae</taxon>
        <taxon>Coregonus</taxon>
    </lineage>
</organism>
<dbReference type="Gene3D" id="2.30.29.180">
    <property type="entry name" value="Ubiquitin carboxyl-terminal hydrolase 26/29/37, pleckstrin homology-like domain"/>
    <property type="match status" value="1"/>
</dbReference>
<feature type="compositionally biased region" description="Acidic residues" evidence="8">
    <location>
        <begin position="302"/>
        <end position="321"/>
    </location>
</feature>
<sequence length="321" mass="35397">MAVAVPKLSSGAVVKIRYNSIDVGTTRWKEGTFEVLEKDNKVNLCLKFCAGGAAKSFQLNHNVNNVVMQPIHTMRRIVVTLKDDSIVTLERVPPVLAEKMKDYLEKLKHGKSTVLKTSQGSASFGVLGNRSVKNETSQPGERQTTPRRPSVDNREETTTRKPLGSPSRGTSTPARSGLSENRLQSTNFKLYGLYDRSAPPTFKRRAPAGKAGGQKRVRQVARKVKVEPRVAVNLAVKTSTIINGFRKAGLLRDEEEDAATAEALQRLFDSDSDEEEFVGFESDNEGERRVADEATLSLFVSDTEDEDFGGFSTQEEDGDED</sequence>
<keyword evidence="5" id="KW-0833">Ubl conjugation pathway</keyword>
<evidence type="ECO:0000256" key="6">
    <source>
        <dbReference type="ARBA" id="ARBA00022801"/>
    </source>
</evidence>
<keyword evidence="7" id="KW-0788">Thiol protease</keyword>
<feature type="compositionally biased region" description="Basic and acidic residues" evidence="8">
    <location>
        <begin position="149"/>
        <end position="159"/>
    </location>
</feature>
<comment type="caution">
    <text evidence="10">The sequence shown here is derived from an EMBL/GenBank/DDBJ whole genome shotgun (WGS) entry which is preliminary data.</text>
</comment>
<evidence type="ECO:0000256" key="1">
    <source>
        <dbReference type="ARBA" id="ARBA00000707"/>
    </source>
</evidence>
<evidence type="ECO:0000256" key="7">
    <source>
        <dbReference type="ARBA" id="ARBA00022807"/>
    </source>
</evidence>
<evidence type="ECO:0000313" key="11">
    <source>
        <dbReference type="Proteomes" id="UP001356427"/>
    </source>
</evidence>
<dbReference type="EC" id="3.4.19.12" evidence="3"/>
<keyword evidence="11" id="KW-1185">Reference proteome</keyword>
<dbReference type="AlphaFoldDB" id="A0AAN8QTC5"/>
<dbReference type="GO" id="GO:0004843">
    <property type="term" value="F:cysteine-type deubiquitinase activity"/>
    <property type="evidence" value="ECO:0007669"/>
    <property type="project" value="UniProtKB-EC"/>
</dbReference>
<keyword evidence="4" id="KW-0645">Protease</keyword>
<feature type="region of interest" description="Disordered" evidence="8">
    <location>
        <begin position="125"/>
        <end position="182"/>
    </location>
</feature>
<dbReference type="InterPro" id="IPR038093">
    <property type="entry name" value="USP37-like_PH_sf"/>
</dbReference>
<feature type="compositionally biased region" description="Polar residues" evidence="8">
    <location>
        <begin position="167"/>
        <end position="182"/>
    </location>
</feature>
<evidence type="ECO:0000256" key="5">
    <source>
        <dbReference type="ARBA" id="ARBA00022786"/>
    </source>
</evidence>
<comment type="catalytic activity">
    <reaction evidence="1">
        <text>Thiol-dependent hydrolysis of ester, thioester, amide, peptide and isopeptide bonds formed by the C-terminal Gly of ubiquitin (a 76-residue protein attached to proteins as an intracellular targeting signal).</text>
        <dbReference type="EC" id="3.4.19.12"/>
    </reaction>
</comment>
<gene>
    <name evidence="10" type="ORF">J4Q44_G00200690</name>
</gene>
<proteinExistence type="inferred from homology"/>
<dbReference type="GO" id="GO:0006508">
    <property type="term" value="P:proteolysis"/>
    <property type="evidence" value="ECO:0007669"/>
    <property type="project" value="UniProtKB-KW"/>
</dbReference>
<keyword evidence="6" id="KW-0378">Hydrolase</keyword>
<dbReference type="Pfam" id="PF16674">
    <property type="entry name" value="UCH_N"/>
    <property type="match status" value="1"/>
</dbReference>
<accession>A0AAN8QTC5</accession>
<evidence type="ECO:0000256" key="2">
    <source>
        <dbReference type="ARBA" id="ARBA00009085"/>
    </source>
</evidence>
<evidence type="ECO:0000256" key="4">
    <source>
        <dbReference type="ARBA" id="ARBA00022670"/>
    </source>
</evidence>
<dbReference type="EMBL" id="JAGTTL010000017">
    <property type="protein sequence ID" value="KAK6310188.1"/>
    <property type="molecule type" value="Genomic_DNA"/>
</dbReference>
<feature type="region of interest" description="Disordered" evidence="8">
    <location>
        <begin position="301"/>
        <end position="321"/>
    </location>
</feature>
<name>A0AAN8QTC5_9TELE</name>
<dbReference type="Proteomes" id="UP001356427">
    <property type="component" value="Unassembled WGS sequence"/>
</dbReference>
<feature type="domain" description="Ubiquitin carboxyl-terminal hydrolase 37 pleckstrin homology-like" evidence="9">
    <location>
        <begin position="7"/>
        <end position="109"/>
    </location>
</feature>
<reference evidence="10 11" key="1">
    <citation type="submission" date="2021-04" db="EMBL/GenBank/DDBJ databases">
        <authorList>
            <person name="De Guttry C."/>
            <person name="Zahm M."/>
            <person name="Klopp C."/>
            <person name="Cabau C."/>
            <person name="Louis A."/>
            <person name="Berthelot C."/>
            <person name="Parey E."/>
            <person name="Roest Crollius H."/>
            <person name="Montfort J."/>
            <person name="Robinson-Rechavi M."/>
            <person name="Bucao C."/>
            <person name="Bouchez O."/>
            <person name="Gislard M."/>
            <person name="Lluch J."/>
            <person name="Milhes M."/>
            <person name="Lampietro C."/>
            <person name="Lopez Roques C."/>
            <person name="Donnadieu C."/>
            <person name="Braasch I."/>
            <person name="Desvignes T."/>
            <person name="Postlethwait J."/>
            <person name="Bobe J."/>
            <person name="Wedekind C."/>
            <person name="Guiguen Y."/>
        </authorList>
    </citation>
    <scope>NUCLEOTIDE SEQUENCE [LARGE SCALE GENOMIC DNA]</scope>
    <source>
        <strain evidence="10">Cs_M1</strain>
        <tissue evidence="10">Blood</tissue>
    </source>
</reference>
<protein>
    <recommendedName>
        <fullName evidence="3">ubiquitinyl hydrolase 1</fullName>
        <ecNumber evidence="3">3.4.19.12</ecNumber>
    </recommendedName>
</protein>
<evidence type="ECO:0000256" key="3">
    <source>
        <dbReference type="ARBA" id="ARBA00012759"/>
    </source>
</evidence>
<evidence type="ECO:0000259" key="9">
    <source>
        <dbReference type="Pfam" id="PF16674"/>
    </source>
</evidence>
<comment type="similarity">
    <text evidence="2">Belongs to the peptidase C19 family.</text>
</comment>
<evidence type="ECO:0000256" key="8">
    <source>
        <dbReference type="SAM" id="MobiDB-lite"/>
    </source>
</evidence>
<evidence type="ECO:0000313" key="10">
    <source>
        <dbReference type="EMBL" id="KAK6310188.1"/>
    </source>
</evidence>
<dbReference type="InterPro" id="IPR032069">
    <property type="entry name" value="USP37-like_PH"/>
</dbReference>
<feature type="compositionally biased region" description="Polar residues" evidence="8">
    <location>
        <begin position="134"/>
        <end position="147"/>
    </location>
</feature>